<dbReference type="NCBIfam" id="TIGR00848">
    <property type="entry name" value="fruA"/>
    <property type="match status" value="1"/>
</dbReference>
<keyword evidence="4 8" id="KW-0762">Sugar transport</keyword>
<dbReference type="InterPro" id="IPR051541">
    <property type="entry name" value="PTS_SugarTrans_NitroReg"/>
</dbReference>
<evidence type="ECO:0000256" key="6">
    <source>
        <dbReference type="ARBA" id="ARBA00022683"/>
    </source>
</evidence>
<dbReference type="Pfam" id="PF00359">
    <property type="entry name" value="PTS_EIIA_2"/>
    <property type="match status" value="1"/>
</dbReference>
<keyword evidence="3" id="KW-0597">Phosphoprotein</keyword>
<evidence type="ECO:0000256" key="4">
    <source>
        <dbReference type="ARBA" id="ARBA00022597"/>
    </source>
</evidence>
<protein>
    <submittedName>
        <fullName evidence="8">PTS sugar transporter subunit IIA</fullName>
    </submittedName>
</protein>
<organism evidence="8">
    <name type="scientific">candidate division WOR-3 bacterium</name>
    <dbReference type="NCBI Taxonomy" id="2052148"/>
    <lineage>
        <taxon>Bacteria</taxon>
        <taxon>Bacteria division WOR-3</taxon>
    </lineage>
</organism>
<dbReference type="PROSITE" id="PS51094">
    <property type="entry name" value="PTS_EIIA_TYPE_2"/>
    <property type="match status" value="1"/>
</dbReference>
<dbReference type="InterPro" id="IPR002178">
    <property type="entry name" value="PTS_EIIA_type-2_dom"/>
</dbReference>
<dbReference type="GO" id="GO:0005737">
    <property type="term" value="C:cytoplasm"/>
    <property type="evidence" value="ECO:0007669"/>
    <property type="project" value="UniProtKB-SubCell"/>
</dbReference>
<evidence type="ECO:0000256" key="3">
    <source>
        <dbReference type="ARBA" id="ARBA00022553"/>
    </source>
</evidence>
<evidence type="ECO:0000256" key="5">
    <source>
        <dbReference type="ARBA" id="ARBA00022679"/>
    </source>
</evidence>
<evidence type="ECO:0000313" key="8">
    <source>
        <dbReference type="EMBL" id="HGV97367.1"/>
    </source>
</evidence>
<proteinExistence type="predicted"/>
<dbReference type="FunFam" id="3.40.930.10:FF:000009">
    <property type="entry name" value="PTS system, fructose specific IIABC component"/>
    <property type="match status" value="1"/>
</dbReference>
<keyword evidence="6" id="KW-0598">Phosphotransferase system</keyword>
<comment type="subcellular location">
    <subcellularLocation>
        <location evidence="1">Cytoplasm</location>
    </subcellularLocation>
</comment>
<dbReference type="GO" id="GO:0008982">
    <property type="term" value="F:protein-N(PI)-phosphohistidine-sugar phosphotransferase activity"/>
    <property type="evidence" value="ECO:0007669"/>
    <property type="project" value="InterPro"/>
</dbReference>
<dbReference type="GO" id="GO:0016020">
    <property type="term" value="C:membrane"/>
    <property type="evidence" value="ECO:0007669"/>
    <property type="project" value="InterPro"/>
</dbReference>
<evidence type="ECO:0000259" key="7">
    <source>
        <dbReference type="PROSITE" id="PS51094"/>
    </source>
</evidence>
<reference evidence="8" key="1">
    <citation type="journal article" date="2020" name="mSystems">
        <title>Genome- and Community-Level Interaction Insights into Carbon Utilization and Element Cycling Functions of Hydrothermarchaeota in Hydrothermal Sediment.</title>
        <authorList>
            <person name="Zhou Z."/>
            <person name="Liu Y."/>
            <person name="Xu W."/>
            <person name="Pan J."/>
            <person name="Luo Z.H."/>
            <person name="Li M."/>
        </authorList>
    </citation>
    <scope>NUCLEOTIDE SEQUENCE [LARGE SCALE GENOMIC DNA]</scope>
    <source>
        <strain evidence="8">SpSt-774</strain>
    </source>
</reference>
<comment type="caution">
    <text evidence="8">The sequence shown here is derived from an EMBL/GenBank/DDBJ whole genome shotgun (WGS) entry which is preliminary data.</text>
</comment>
<gene>
    <name evidence="8" type="ORF">ENV60_03610</name>
</gene>
<dbReference type="Gene3D" id="3.40.930.10">
    <property type="entry name" value="Mannitol-specific EII, Chain A"/>
    <property type="match status" value="1"/>
</dbReference>
<feature type="domain" description="PTS EIIA type-2" evidence="7">
    <location>
        <begin position="7"/>
        <end position="151"/>
    </location>
</feature>
<dbReference type="PROSITE" id="PS00372">
    <property type="entry name" value="PTS_EIIA_TYPE_2_HIS"/>
    <property type="match status" value="1"/>
</dbReference>
<keyword evidence="2" id="KW-0813">Transport</keyword>
<evidence type="ECO:0000256" key="2">
    <source>
        <dbReference type="ARBA" id="ARBA00022448"/>
    </source>
</evidence>
<sequence>MDLKISNFLKPEAIIMEMNATEKLSAIRELVEHMVANKIAKDRDQLFEALAKRENLESTGIGEGVAIPHARTDAVDEVVLVFARSRPGIDFSALDGKPSHIIFLIASPENKKSEYIMTLAKLSRLLRHGPIREQLKNARNPSEVLEIIKKNEE</sequence>
<dbReference type="CDD" id="cd00211">
    <property type="entry name" value="PTS_IIA_fru"/>
    <property type="match status" value="1"/>
</dbReference>
<dbReference type="AlphaFoldDB" id="A0A7C4TB75"/>
<dbReference type="PANTHER" id="PTHR47738">
    <property type="entry name" value="PTS SYSTEM FRUCTOSE-LIKE EIIA COMPONENT-RELATED"/>
    <property type="match status" value="1"/>
</dbReference>
<dbReference type="SUPFAM" id="SSF55804">
    <property type="entry name" value="Phoshotransferase/anion transport protein"/>
    <property type="match status" value="1"/>
</dbReference>
<dbReference type="EMBL" id="DTGZ01000069">
    <property type="protein sequence ID" value="HGV97367.1"/>
    <property type="molecule type" value="Genomic_DNA"/>
</dbReference>
<dbReference type="InterPro" id="IPR016152">
    <property type="entry name" value="PTrfase/Anion_transptr"/>
</dbReference>
<dbReference type="InterPro" id="IPR004715">
    <property type="entry name" value="PTS_IIA_fruc"/>
</dbReference>
<accession>A0A7C4TB75</accession>
<dbReference type="GO" id="GO:0009401">
    <property type="term" value="P:phosphoenolpyruvate-dependent sugar phosphotransferase system"/>
    <property type="evidence" value="ECO:0007669"/>
    <property type="project" value="UniProtKB-KW"/>
</dbReference>
<evidence type="ECO:0000256" key="1">
    <source>
        <dbReference type="ARBA" id="ARBA00004496"/>
    </source>
</evidence>
<keyword evidence="5" id="KW-0808">Transferase</keyword>
<name>A0A7C4TB75_UNCW3</name>